<protein>
    <recommendedName>
        <fullName evidence="1">DinB-like domain-containing protein</fullName>
    </recommendedName>
</protein>
<dbReference type="EMBL" id="CP023777">
    <property type="protein sequence ID" value="ATL48548.1"/>
    <property type="molecule type" value="Genomic_DNA"/>
</dbReference>
<keyword evidence="3" id="KW-1185">Reference proteome</keyword>
<dbReference type="InterPro" id="IPR034660">
    <property type="entry name" value="DinB/YfiT-like"/>
</dbReference>
<organism evidence="2 3">
    <name type="scientific">Chitinophaga caeni</name>
    <dbReference type="NCBI Taxonomy" id="2029983"/>
    <lineage>
        <taxon>Bacteria</taxon>
        <taxon>Pseudomonadati</taxon>
        <taxon>Bacteroidota</taxon>
        <taxon>Chitinophagia</taxon>
        <taxon>Chitinophagales</taxon>
        <taxon>Chitinophagaceae</taxon>
        <taxon>Chitinophaga</taxon>
    </lineage>
</organism>
<feature type="domain" description="DinB-like" evidence="1">
    <location>
        <begin position="38"/>
        <end position="157"/>
    </location>
</feature>
<proteinExistence type="predicted"/>
<dbReference type="InterPro" id="IPR024775">
    <property type="entry name" value="DinB-like"/>
</dbReference>
<reference evidence="2 3" key="1">
    <citation type="submission" date="2017-10" db="EMBL/GenBank/DDBJ databases">
        <title>Paenichitinophaga pekingensis gen. nov., sp. nov., isolated from activated sludge.</title>
        <authorList>
            <person name="Jin D."/>
            <person name="Kong X."/>
            <person name="Deng Y."/>
            <person name="Bai Z."/>
        </authorList>
    </citation>
    <scope>NUCLEOTIDE SEQUENCE [LARGE SCALE GENOMIC DNA]</scope>
    <source>
        <strain evidence="2 3">13</strain>
    </source>
</reference>
<evidence type="ECO:0000313" key="2">
    <source>
        <dbReference type="EMBL" id="ATL48548.1"/>
    </source>
</evidence>
<sequence>MDLDYPNQKRMLMTHQALMAETLQHMYNGEPWLDVTLMEHLSKMDASHATRRLNGSNNTWELLNHLIYWHQNVTRKLSGVKTEQEGDLPDFYLPENCNDENWDATLHRFHHSLEQMMNTIRNYPGQKLFDVVPGTQHTAYFYMQGILSHVAYHLGQIVLLRKYANIN</sequence>
<dbReference type="Pfam" id="PF12867">
    <property type="entry name" value="DinB_2"/>
    <property type="match status" value="1"/>
</dbReference>
<name>A0A291QX64_9BACT</name>
<dbReference type="Gene3D" id="1.20.120.450">
    <property type="entry name" value="dinb family like domain"/>
    <property type="match status" value="1"/>
</dbReference>
<accession>A0A291QX64</accession>
<dbReference type="KEGG" id="cbae:COR50_16030"/>
<gene>
    <name evidence="2" type="ORF">COR50_16030</name>
</gene>
<dbReference type="SUPFAM" id="SSF109854">
    <property type="entry name" value="DinB/YfiT-like putative metalloenzymes"/>
    <property type="match status" value="1"/>
</dbReference>
<evidence type="ECO:0000259" key="1">
    <source>
        <dbReference type="Pfam" id="PF12867"/>
    </source>
</evidence>
<dbReference type="AlphaFoldDB" id="A0A291QX64"/>
<evidence type="ECO:0000313" key="3">
    <source>
        <dbReference type="Proteomes" id="UP000220133"/>
    </source>
</evidence>
<dbReference type="Proteomes" id="UP000220133">
    <property type="component" value="Chromosome"/>
</dbReference>